<name>A0A7W5ZQ37_9BACT</name>
<dbReference type="AlphaFoldDB" id="A0A7W5ZQ37"/>
<keyword evidence="2" id="KW-1185">Reference proteome</keyword>
<comment type="caution">
    <text evidence="1">The sequence shown here is derived from an EMBL/GenBank/DDBJ whole genome shotgun (WGS) entry which is preliminary data.</text>
</comment>
<sequence>MAILTHKPKEEKPDLLFHDIMESLRISYQESYGEEDMALNKEILTSMMDDIKHKLKNRKLPKQIKVRLINLLDKFQDLYEAQFQFSGFDSIIEVPEGVSYEEYLNTIPGWRLHKKFQSSLETELLPNTPSQ</sequence>
<protein>
    <submittedName>
        <fullName evidence="1">Uncharacterized protein</fullName>
    </submittedName>
</protein>
<organism evidence="1 2">
    <name type="scientific">Runella defluvii</name>
    <dbReference type="NCBI Taxonomy" id="370973"/>
    <lineage>
        <taxon>Bacteria</taxon>
        <taxon>Pseudomonadati</taxon>
        <taxon>Bacteroidota</taxon>
        <taxon>Cytophagia</taxon>
        <taxon>Cytophagales</taxon>
        <taxon>Spirosomataceae</taxon>
        <taxon>Runella</taxon>
    </lineage>
</organism>
<reference evidence="1 2" key="1">
    <citation type="submission" date="2020-08" db="EMBL/GenBank/DDBJ databases">
        <title>Genomic Encyclopedia of Type Strains, Phase IV (KMG-IV): sequencing the most valuable type-strain genomes for metagenomic binning, comparative biology and taxonomic classification.</title>
        <authorList>
            <person name="Goeker M."/>
        </authorList>
    </citation>
    <scope>NUCLEOTIDE SEQUENCE [LARGE SCALE GENOMIC DNA]</scope>
    <source>
        <strain evidence="1 2">DSM 17976</strain>
    </source>
</reference>
<evidence type="ECO:0000313" key="1">
    <source>
        <dbReference type="EMBL" id="MBB3840984.1"/>
    </source>
</evidence>
<dbReference type="RefSeq" id="WP_183978328.1">
    <property type="nucleotide sequence ID" value="NZ_JACIBY010000013.1"/>
</dbReference>
<proteinExistence type="predicted"/>
<accession>A0A7W5ZQ37</accession>
<dbReference type="EMBL" id="JACIBY010000013">
    <property type="protein sequence ID" value="MBB3840984.1"/>
    <property type="molecule type" value="Genomic_DNA"/>
</dbReference>
<dbReference type="Proteomes" id="UP000541352">
    <property type="component" value="Unassembled WGS sequence"/>
</dbReference>
<gene>
    <name evidence="1" type="ORF">FHS57_005005</name>
</gene>
<evidence type="ECO:0000313" key="2">
    <source>
        <dbReference type="Proteomes" id="UP000541352"/>
    </source>
</evidence>